<evidence type="ECO:0000256" key="1">
    <source>
        <dbReference type="SAM" id="SignalP"/>
    </source>
</evidence>
<dbReference type="OrthoDB" id="8197271at2759"/>
<accession>A0A2A3ERU3</accession>
<feature type="chain" id="PRO_5012019775" evidence="1">
    <location>
        <begin position="22"/>
        <end position="636"/>
    </location>
</feature>
<keyword evidence="3" id="KW-1185">Reference proteome</keyword>
<sequence length="636" mass="72337">MILPKDLIFLSSLIFLKVSEAFKISTRSPWINIAPKPVYARALGPISEMDTITVPYISKSPFFPKFVDPKMMISKKTNLLTNLFGNLGSAYPISFKSFIPYAINGSSIYSTVDEPQLLDKNNVDDDTHSYKRGIFNSFSSKSFDPMNSKFGSISQFSNLNTLLDYSMKNDFSHKKRSIDKSSVANLKSIINNNKSETKGLGFPSLSSTLAPIFEEPEENINIKKIESATIPKQYLSGMFEPYDLIETFSPMVDPSMFIIKKSAFLDNLFKNIAITTPSLTSTEAPTTKNTIVPSDFWLPSGIPNPIVYNEKVTEFLNKLFEHLKLNKTMTFNDDNMNIKNMAKSIISDEDNTQVKIARSIEDFSSINAAKDSIVNSILSELSDLKSNMITTMNDLISYEKSITSLSPTKSFKSFDPSSWSKSLVNGVFPFQQKMAILSQVFDMLTNLQKNITLEIQNVIKTKTISPERFFNANYPIINDVFSSGMPINISLLDAIKYKLDTLDYGMPVSYIPSFDKFGSKMVRTLLKNPPFWISYPKNIANIKEEVKSDIKSLMNEKNNFNQKQTRSVKMKIHQGYQNLPIDSIESVQTDGESTFEHQGEKIKLFDINNYEDIDKWANWMKYLKNKYRGHQHHNHH</sequence>
<name>A0A2A3ERU3_APICC</name>
<dbReference type="EMBL" id="KZ288191">
    <property type="protein sequence ID" value="PBC34485.1"/>
    <property type="molecule type" value="Genomic_DNA"/>
</dbReference>
<evidence type="ECO:0000313" key="3">
    <source>
        <dbReference type="Proteomes" id="UP000242457"/>
    </source>
</evidence>
<dbReference type="Proteomes" id="UP000242457">
    <property type="component" value="Unassembled WGS sequence"/>
</dbReference>
<reference evidence="2 3" key="1">
    <citation type="submission" date="2014-07" db="EMBL/GenBank/DDBJ databases">
        <title>Genomic and transcriptomic analysis on Apis cerana provide comprehensive insights into honey bee biology.</title>
        <authorList>
            <person name="Diao Q."/>
            <person name="Sun L."/>
            <person name="Zheng H."/>
            <person name="Zheng H."/>
            <person name="Xu S."/>
            <person name="Wang S."/>
            <person name="Zeng Z."/>
            <person name="Hu F."/>
            <person name="Su S."/>
            <person name="Wu J."/>
        </authorList>
    </citation>
    <scope>NUCLEOTIDE SEQUENCE [LARGE SCALE GENOMIC DNA]</scope>
    <source>
        <tissue evidence="2">Pupae without intestine</tissue>
    </source>
</reference>
<dbReference type="STRING" id="94128.A0A2A3ERU3"/>
<gene>
    <name evidence="2" type="ORF">APICC_02625</name>
</gene>
<keyword evidence="1" id="KW-0732">Signal</keyword>
<proteinExistence type="predicted"/>
<dbReference type="AlphaFoldDB" id="A0A2A3ERU3"/>
<feature type="signal peptide" evidence="1">
    <location>
        <begin position="1"/>
        <end position="21"/>
    </location>
</feature>
<protein>
    <submittedName>
        <fullName evidence="2">Uncharacterized protein</fullName>
    </submittedName>
</protein>
<organism evidence="2 3">
    <name type="scientific">Apis cerana cerana</name>
    <name type="common">Oriental honeybee</name>
    <dbReference type="NCBI Taxonomy" id="94128"/>
    <lineage>
        <taxon>Eukaryota</taxon>
        <taxon>Metazoa</taxon>
        <taxon>Ecdysozoa</taxon>
        <taxon>Arthropoda</taxon>
        <taxon>Hexapoda</taxon>
        <taxon>Insecta</taxon>
        <taxon>Pterygota</taxon>
        <taxon>Neoptera</taxon>
        <taxon>Endopterygota</taxon>
        <taxon>Hymenoptera</taxon>
        <taxon>Apocrita</taxon>
        <taxon>Aculeata</taxon>
        <taxon>Apoidea</taxon>
        <taxon>Anthophila</taxon>
        <taxon>Apidae</taxon>
        <taxon>Apis</taxon>
    </lineage>
</organism>
<evidence type="ECO:0000313" key="2">
    <source>
        <dbReference type="EMBL" id="PBC34485.1"/>
    </source>
</evidence>